<sequence>MRVVILLTESLSLFEYACATELFALRRDEFDRWYDTTTVSLSATQYEGLADSQLHCRQVDTLPDCDLLIVPSFPTSIEQVPEKLLQAVRQHHERGGRTISFCSGSFLLAAAGLLDGRTAITHWRYADVFRQRFGHIAFRDDMLYHYDGQVGCSAGSAAGIDLGIEVIRQDFGHAAANVVARRLVLPAHRSGGQSQFVEKPSSVGASGLSKSLEWAVKNLSHELTVEDIATKANMTRRTFDRHFKKIFNQTPQVWLTQRRLEIAQELLENSNLNIEQIALKAGYENSTSLRINFKKYLSVSPSVYREQFGRMNFK</sequence>
<gene>
    <name evidence="5" type="ORF">BFC18_20615</name>
</gene>
<dbReference type="CDD" id="cd03137">
    <property type="entry name" value="GATase1_AraC_1"/>
    <property type="match status" value="1"/>
</dbReference>
<dbReference type="SUPFAM" id="SSF46689">
    <property type="entry name" value="Homeodomain-like"/>
    <property type="match status" value="2"/>
</dbReference>
<proteinExistence type="predicted"/>
<feature type="domain" description="HTH araC/xylS-type" evidence="4">
    <location>
        <begin position="209"/>
        <end position="307"/>
    </location>
</feature>
<evidence type="ECO:0000313" key="6">
    <source>
        <dbReference type="Proteomes" id="UP000175691"/>
    </source>
</evidence>
<dbReference type="Gene3D" id="3.40.50.880">
    <property type="match status" value="1"/>
</dbReference>
<accession>A0A1E7Z719</accession>
<evidence type="ECO:0000313" key="5">
    <source>
        <dbReference type="EMBL" id="OFC69277.1"/>
    </source>
</evidence>
<dbReference type="Pfam" id="PF01965">
    <property type="entry name" value="DJ-1_PfpI"/>
    <property type="match status" value="1"/>
</dbReference>
<dbReference type="InterPro" id="IPR029062">
    <property type="entry name" value="Class_I_gatase-like"/>
</dbReference>
<dbReference type="SUPFAM" id="SSF52317">
    <property type="entry name" value="Class I glutamine amidotransferase-like"/>
    <property type="match status" value="1"/>
</dbReference>
<name>A0A1E7Z719_9ALTE</name>
<dbReference type="GO" id="GO:0003700">
    <property type="term" value="F:DNA-binding transcription factor activity"/>
    <property type="evidence" value="ECO:0007669"/>
    <property type="project" value="InterPro"/>
</dbReference>
<dbReference type="Proteomes" id="UP000175691">
    <property type="component" value="Unassembled WGS sequence"/>
</dbReference>
<dbReference type="SMART" id="SM00342">
    <property type="entry name" value="HTH_ARAC"/>
    <property type="match status" value="1"/>
</dbReference>
<dbReference type="STRING" id="1656094.BFC18_20615"/>
<evidence type="ECO:0000256" key="1">
    <source>
        <dbReference type="ARBA" id="ARBA00023015"/>
    </source>
</evidence>
<dbReference type="PROSITE" id="PS00041">
    <property type="entry name" value="HTH_ARAC_FAMILY_1"/>
    <property type="match status" value="1"/>
</dbReference>
<dbReference type="AlphaFoldDB" id="A0A1E7Z719"/>
<protein>
    <submittedName>
        <fullName evidence="5">Transcriptional regulator</fullName>
    </submittedName>
</protein>
<organism evidence="5 6">
    <name type="scientific">Alteromonas confluentis</name>
    <dbReference type="NCBI Taxonomy" id="1656094"/>
    <lineage>
        <taxon>Bacteria</taxon>
        <taxon>Pseudomonadati</taxon>
        <taxon>Pseudomonadota</taxon>
        <taxon>Gammaproteobacteria</taxon>
        <taxon>Alteromonadales</taxon>
        <taxon>Alteromonadaceae</taxon>
        <taxon>Alteromonas/Salinimonas group</taxon>
        <taxon>Alteromonas</taxon>
    </lineage>
</organism>
<dbReference type="PANTHER" id="PTHR43130:SF3">
    <property type="entry name" value="HTH-TYPE TRANSCRIPTIONAL REGULATOR RV1931C"/>
    <property type="match status" value="1"/>
</dbReference>
<dbReference type="Pfam" id="PF12833">
    <property type="entry name" value="HTH_18"/>
    <property type="match status" value="1"/>
</dbReference>
<dbReference type="PROSITE" id="PS01124">
    <property type="entry name" value="HTH_ARAC_FAMILY_2"/>
    <property type="match status" value="1"/>
</dbReference>
<reference evidence="5 6" key="1">
    <citation type="submission" date="2016-08" db="EMBL/GenBank/DDBJ databases">
        <authorList>
            <person name="Seilhamer J.J."/>
        </authorList>
    </citation>
    <scope>NUCLEOTIDE SEQUENCE [LARGE SCALE GENOMIC DNA]</scope>
    <source>
        <strain evidence="5 6">KCTC 42603</strain>
    </source>
</reference>
<dbReference type="GO" id="GO:0043565">
    <property type="term" value="F:sequence-specific DNA binding"/>
    <property type="evidence" value="ECO:0007669"/>
    <property type="project" value="InterPro"/>
</dbReference>
<keyword evidence="1" id="KW-0805">Transcription regulation</keyword>
<dbReference type="InterPro" id="IPR002818">
    <property type="entry name" value="DJ-1/PfpI"/>
</dbReference>
<evidence type="ECO:0000256" key="2">
    <source>
        <dbReference type="ARBA" id="ARBA00023125"/>
    </source>
</evidence>
<dbReference type="OrthoDB" id="9803764at2"/>
<dbReference type="EMBL" id="MDHN01000041">
    <property type="protein sequence ID" value="OFC69277.1"/>
    <property type="molecule type" value="Genomic_DNA"/>
</dbReference>
<keyword evidence="3" id="KW-0804">Transcription</keyword>
<comment type="caution">
    <text evidence="5">The sequence shown here is derived from an EMBL/GenBank/DDBJ whole genome shotgun (WGS) entry which is preliminary data.</text>
</comment>
<dbReference type="InterPro" id="IPR009057">
    <property type="entry name" value="Homeodomain-like_sf"/>
</dbReference>
<keyword evidence="2" id="KW-0238">DNA-binding</keyword>
<dbReference type="InterPro" id="IPR052158">
    <property type="entry name" value="INH-QAR"/>
</dbReference>
<dbReference type="Gene3D" id="1.10.10.60">
    <property type="entry name" value="Homeodomain-like"/>
    <property type="match status" value="2"/>
</dbReference>
<dbReference type="InterPro" id="IPR018060">
    <property type="entry name" value="HTH_AraC"/>
</dbReference>
<evidence type="ECO:0000259" key="4">
    <source>
        <dbReference type="PROSITE" id="PS01124"/>
    </source>
</evidence>
<dbReference type="InterPro" id="IPR018062">
    <property type="entry name" value="HTH_AraC-typ_CS"/>
</dbReference>
<dbReference type="PANTHER" id="PTHR43130">
    <property type="entry name" value="ARAC-FAMILY TRANSCRIPTIONAL REGULATOR"/>
    <property type="match status" value="1"/>
</dbReference>
<evidence type="ECO:0000256" key="3">
    <source>
        <dbReference type="ARBA" id="ARBA00023163"/>
    </source>
</evidence>
<keyword evidence="6" id="KW-1185">Reference proteome</keyword>